<dbReference type="PANTHER" id="PTHR30026">
    <property type="entry name" value="OUTER MEMBRANE PROTEIN TOLC"/>
    <property type="match status" value="1"/>
</dbReference>
<dbReference type="Pfam" id="PF02321">
    <property type="entry name" value="OEP"/>
    <property type="match status" value="1"/>
</dbReference>
<keyword evidence="6" id="KW-0472">Membrane</keyword>
<evidence type="ECO:0000256" key="9">
    <source>
        <dbReference type="SAM" id="MobiDB-lite"/>
    </source>
</evidence>
<evidence type="ECO:0000256" key="7">
    <source>
        <dbReference type="ARBA" id="ARBA00023237"/>
    </source>
</evidence>
<comment type="similarity">
    <text evidence="2">Belongs to the outer membrane factor (OMF) (TC 1.B.17) family.</text>
</comment>
<comment type="subcellular location">
    <subcellularLocation>
        <location evidence="1">Cell outer membrane</location>
    </subcellularLocation>
</comment>
<evidence type="ECO:0000313" key="11">
    <source>
        <dbReference type="Proteomes" id="UP000584867"/>
    </source>
</evidence>
<dbReference type="GO" id="GO:0015288">
    <property type="term" value="F:porin activity"/>
    <property type="evidence" value="ECO:0007669"/>
    <property type="project" value="TreeGrafter"/>
</dbReference>
<dbReference type="AlphaFoldDB" id="A0A7W7ZNZ9"/>
<evidence type="ECO:0000313" key="10">
    <source>
        <dbReference type="EMBL" id="MBB5063057.1"/>
    </source>
</evidence>
<evidence type="ECO:0000256" key="5">
    <source>
        <dbReference type="ARBA" id="ARBA00022692"/>
    </source>
</evidence>
<reference evidence="10 11" key="1">
    <citation type="submission" date="2020-08" db="EMBL/GenBank/DDBJ databases">
        <title>Genomic Encyclopedia of Type Strains, Phase IV (KMG-V): Genome sequencing to study the core and pangenomes of soil and plant-associated prokaryotes.</title>
        <authorList>
            <person name="Whitman W."/>
        </authorList>
    </citation>
    <scope>NUCLEOTIDE SEQUENCE [LARGE SCALE GENOMIC DNA]</scope>
    <source>
        <strain evidence="10 11">X5P3</strain>
    </source>
</reference>
<feature type="coiled-coil region" evidence="8">
    <location>
        <begin position="285"/>
        <end position="321"/>
    </location>
</feature>
<keyword evidence="8" id="KW-0175">Coiled coil</keyword>
<dbReference type="Proteomes" id="UP000584867">
    <property type="component" value="Unassembled WGS sequence"/>
</dbReference>
<accession>A0A7W7ZNZ9</accession>
<comment type="caution">
    <text evidence="10">The sequence shown here is derived from an EMBL/GenBank/DDBJ whole genome shotgun (WGS) entry which is preliminary data.</text>
</comment>
<evidence type="ECO:0000256" key="2">
    <source>
        <dbReference type="ARBA" id="ARBA00007613"/>
    </source>
</evidence>
<keyword evidence="5" id="KW-0812">Transmembrane</keyword>
<feature type="region of interest" description="Disordered" evidence="9">
    <location>
        <begin position="1"/>
        <end position="53"/>
    </location>
</feature>
<keyword evidence="3" id="KW-0813">Transport</keyword>
<dbReference type="EMBL" id="JACHIO010000005">
    <property type="protein sequence ID" value="MBB5063057.1"/>
    <property type="molecule type" value="Genomic_DNA"/>
</dbReference>
<name>A0A7W7ZNZ9_9BACT</name>
<organism evidence="10 11">
    <name type="scientific">Granulicella mallensis</name>
    <dbReference type="NCBI Taxonomy" id="940614"/>
    <lineage>
        <taxon>Bacteria</taxon>
        <taxon>Pseudomonadati</taxon>
        <taxon>Acidobacteriota</taxon>
        <taxon>Terriglobia</taxon>
        <taxon>Terriglobales</taxon>
        <taxon>Acidobacteriaceae</taxon>
        <taxon>Granulicella</taxon>
    </lineage>
</organism>
<evidence type="ECO:0000256" key="3">
    <source>
        <dbReference type="ARBA" id="ARBA00022448"/>
    </source>
</evidence>
<protein>
    <submittedName>
        <fullName evidence="10">Outer membrane protein TolC</fullName>
    </submittedName>
</protein>
<dbReference type="Gene3D" id="1.20.1600.10">
    <property type="entry name" value="Outer membrane efflux proteins (OEP)"/>
    <property type="match status" value="1"/>
</dbReference>
<dbReference type="InterPro" id="IPR051906">
    <property type="entry name" value="TolC-like"/>
</dbReference>
<evidence type="ECO:0000256" key="4">
    <source>
        <dbReference type="ARBA" id="ARBA00022452"/>
    </source>
</evidence>
<evidence type="ECO:0000256" key="6">
    <source>
        <dbReference type="ARBA" id="ARBA00023136"/>
    </source>
</evidence>
<dbReference type="PANTHER" id="PTHR30026:SF20">
    <property type="entry name" value="OUTER MEMBRANE PROTEIN TOLC"/>
    <property type="match status" value="1"/>
</dbReference>
<gene>
    <name evidence="10" type="ORF">HDF15_001397</name>
</gene>
<feature type="compositionally biased region" description="Polar residues" evidence="9">
    <location>
        <begin position="28"/>
        <end position="47"/>
    </location>
</feature>
<keyword evidence="7" id="KW-0998">Cell outer membrane</keyword>
<dbReference type="GO" id="GO:0009279">
    <property type="term" value="C:cell outer membrane"/>
    <property type="evidence" value="ECO:0007669"/>
    <property type="project" value="UniProtKB-SubCell"/>
</dbReference>
<dbReference type="GO" id="GO:0015562">
    <property type="term" value="F:efflux transmembrane transporter activity"/>
    <property type="evidence" value="ECO:0007669"/>
    <property type="project" value="InterPro"/>
</dbReference>
<keyword evidence="4" id="KW-1134">Transmembrane beta strand</keyword>
<sequence>MGALGGYADGQVLTDGNQGSIATPRPINPSTSTTNPSARETQNQNPYLGSVPTGPVTSETLSFTLQQAVGRGLKYNLGLIDSIQADAAVRAQRLRALAALLPNINARAQQAYENISYSEIGLKLPPIGGFTIPPTSGAFGFQDARISATQSLYSLELQDRYRSQKILENASLLNTKDSRDVVVFAVGLAFFQVVASKARLETAKAQLASSKELDSQVSNQYRSEVSPEIDAIRAQVERQTAEQRVTNAANEFEKDKLTLGRIIGLPLEQNFTVFGGEEYRPLPDIAELREQQQALGNRADLASAQQTVRAAELTVNAEKAQRMPAFSLNGNYGTGGTNFANANQLYEASVGVSVPIFTGGRIKADIDQAEADLDRRRAEYQDLEGRVKYDIRVARLDLASSESSVNVAANNKALAARALVQSQDRYNNGVTNYLEVVQAEETLAAANDNYIQSLYSFNVSKIALARALGNADSRLNDLFGGN</sequence>
<dbReference type="SUPFAM" id="SSF56954">
    <property type="entry name" value="Outer membrane efflux proteins (OEP)"/>
    <property type="match status" value="1"/>
</dbReference>
<evidence type="ECO:0000256" key="8">
    <source>
        <dbReference type="SAM" id="Coils"/>
    </source>
</evidence>
<dbReference type="RefSeq" id="WP_184253929.1">
    <property type="nucleotide sequence ID" value="NZ_JACHIO010000005.1"/>
</dbReference>
<dbReference type="GO" id="GO:1990281">
    <property type="term" value="C:efflux pump complex"/>
    <property type="evidence" value="ECO:0007669"/>
    <property type="project" value="TreeGrafter"/>
</dbReference>
<evidence type="ECO:0000256" key="1">
    <source>
        <dbReference type="ARBA" id="ARBA00004442"/>
    </source>
</evidence>
<proteinExistence type="inferred from homology"/>
<dbReference type="InterPro" id="IPR003423">
    <property type="entry name" value="OMP_efflux"/>
</dbReference>